<dbReference type="Gene3D" id="3.80.10.10">
    <property type="entry name" value="Ribonuclease Inhibitor"/>
    <property type="match status" value="1"/>
</dbReference>
<dbReference type="PROSITE" id="PS50181">
    <property type="entry name" value="FBOX"/>
    <property type="match status" value="1"/>
</dbReference>
<gene>
    <name evidence="2" type="ORF">POM88_038537</name>
</gene>
<accession>A0AAD8H9S2</accession>
<dbReference type="InterPro" id="IPR001810">
    <property type="entry name" value="F-box_dom"/>
</dbReference>
<dbReference type="SMART" id="SM00256">
    <property type="entry name" value="FBOX"/>
    <property type="match status" value="1"/>
</dbReference>
<evidence type="ECO:0000313" key="2">
    <source>
        <dbReference type="EMBL" id="KAK1362976.1"/>
    </source>
</evidence>
<comment type="caution">
    <text evidence="2">The sequence shown here is derived from an EMBL/GenBank/DDBJ whole genome shotgun (WGS) entry which is preliminary data.</text>
</comment>
<dbReference type="Proteomes" id="UP001237642">
    <property type="component" value="Unassembled WGS sequence"/>
</dbReference>
<dbReference type="PANTHER" id="PTHR31639:SF333">
    <property type="entry name" value="F-BOX DOMAIN, FBD DOMAIN, LEUCINE-RICH REPEAT DOMAIN, L DOMAIN-LIKE PROTEIN-RELATED"/>
    <property type="match status" value="1"/>
</dbReference>
<reference evidence="2" key="1">
    <citation type="submission" date="2023-02" db="EMBL/GenBank/DDBJ databases">
        <title>Genome of toxic invasive species Heracleum sosnowskyi carries increased number of genes despite the absence of recent whole-genome duplications.</title>
        <authorList>
            <person name="Schelkunov M."/>
            <person name="Shtratnikova V."/>
            <person name="Makarenko M."/>
            <person name="Klepikova A."/>
            <person name="Omelchenko D."/>
            <person name="Novikova G."/>
            <person name="Obukhova E."/>
            <person name="Bogdanov V."/>
            <person name="Penin A."/>
            <person name="Logacheva M."/>
        </authorList>
    </citation>
    <scope>NUCLEOTIDE SEQUENCE</scope>
    <source>
        <strain evidence="2">Hsosn_3</strain>
        <tissue evidence="2">Leaf</tissue>
    </source>
</reference>
<feature type="domain" description="F-box" evidence="1">
    <location>
        <begin position="35"/>
        <end position="88"/>
    </location>
</feature>
<dbReference type="AlphaFoldDB" id="A0AAD8H9S2"/>
<dbReference type="SMART" id="SM00579">
    <property type="entry name" value="FBD"/>
    <property type="match status" value="1"/>
</dbReference>
<dbReference type="EMBL" id="JAUIZM010000009">
    <property type="protein sequence ID" value="KAK1362976.1"/>
    <property type="molecule type" value="Genomic_DNA"/>
</dbReference>
<dbReference type="InterPro" id="IPR032675">
    <property type="entry name" value="LRR_dom_sf"/>
</dbReference>
<dbReference type="SUPFAM" id="SSF52047">
    <property type="entry name" value="RNI-like"/>
    <property type="match status" value="1"/>
</dbReference>
<keyword evidence="3" id="KW-1185">Reference proteome</keyword>
<dbReference type="InterPro" id="IPR006566">
    <property type="entry name" value="FBD"/>
</dbReference>
<dbReference type="PANTHER" id="PTHR31639">
    <property type="entry name" value="F-BOX PROTEIN-LIKE"/>
    <property type="match status" value="1"/>
</dbReference>
<proteinExistence type="predicted"/>
<protein>
    <recommendedName>
        <fullName evidence="1">F-box domain-containing protein</fullName>
    </recommendedName>
</protein>
<evidence type="ECO:0000259" key="1">
    <source>
        <dbReference type="PROSITE" id="PS50181"/>
    </source>
</evidence>
<organism evidence="2 3">
    <name type="scientific">Heracleum sosnowskyi</name>
    <dbReference type="NCBI Taxonomy" id="360622"/>
    <lineage>
        <taxon>Eukaryota</taxon>
        <taxon>Viridiplantae</taxon>
        <taxon>Streptophyta</taxon>
        <taxon>Embryophyta</taxon>
        <taxon>Tracheophyta</taxon>
        <taxon>Spermatophyta</taxon>
        <taxon>Magnoliopsida</taxon>
        <taxon>eudicotyledons</taxon>
        <taxon>Gunneridae</taxon>
        <taxon>Pentapetalae</taxon>
        <taxon>asterids</taxon>
        <taxon>campanulids</taxon>
        <taxon>Apiales</taxon>
        <taxon>Apiaceae</taxon>
        <taxon>Apioideae</taxon>
        <taxon>apioid superclade</taxon>
        <taxon>Tordylieae</taxon>
        <taxon>Tordyliinae</taxon>
        <taxon>Heracleum</taxon>
    </lineage>
</organism>
<dbReference type="SUPFAM" id="SSF81383">
    <property type="entry name" value="F-box domain"/>
    <property type="match status" value="1"/>
</dbReference>
<dbReference type="InterPro" id="IPR036047">
    <property type="entry name" value="F-box-like_dom_sf"/>
</dbReference>
<sequence length="457" mass="52104">MTGFMQEEPRQLMHDSRRQVGQEVTDSDFCQLDDGGRISNLPQDLLHCILRRLSVDDAATTSVLSKEWRYIWAMNTHLVLDKLFFAQLTAKIIDKEAHQSAFSRAVEKIILVYLNNLVSFNLYIPPKIDRCPVTRWIEHFVKKGLRYLELNNYENKAYEIPSCLFDCVTLRGLKLTICILNAPKCTIFTNLLQVILTNVTFNADISFGTQLRHLRLDQCTGLKHLGTQFTKGNSLTTVLLIGGEQIDWRWFEFTSLLRRLALEFTSYSNFIPNKAINVVKFLNVLPSIFAFCTSGFTLGVCRPGLTNGHATKCDNLKELILNCVGSYDLCQISNAIYLISCLPNLQRLEILLQVDDKSRDFIASTSNLDATDWNDMSLRQLQTVIIMDVDGSKYVSHLVKILLASSPALEVMSLRIHVGLTDPTEKLKIKQELEHFPRRSSAAQVLWFQNHPNSRPK</sequence>
<evidence type="ECO:0000313" key="3">
    <source>
        <dbReference type="Proteomes" id="UP001237642"/>
    </source>
</evidence>
<dbReference type="Pfam" id="PF00646">
    <property type="entry name" value="F-box"/>
    <property type="match status" value="1"/>
</dbReference>
<reference evidence="2" key="2">
    <citation type="submission" date="2023-05" db="EMBL/GenBank/DDBJ databases">
        <authorList>
            <person name="Schelkunov M.I."/>
        </authorList>
    </citation>
    <scope>NUCLEOTIDE SEQUENCE</scope>
    <source>
        <strain evidence="2">Hsosn_3</strain>
        <tissue evidence="2">Leaf</tissue>
    </source>
</reference>
<name>A0AAD8H9S2_9APIA</name>